<evidence type="ECO:0000259" key="10">
    <source>
        <dbReference type="Pfam" id="PF06136"/>
    </source>
</evidence>
<name>A0A565CDC7_9BRAS</name>
<dbReference type="AlphaFoldDB" id="A0A565CDC7"/>
<feature type="domain" description="SOSEKI DIX-like" evidence="10">
    <location>
        <begin position="27"/>
        <end position="117"/>
    </location>
</feature>
<feature type="region of interest" description="Disordered" evidence="9">
    <location>
        <begin position="1"/>
        <end position="21"/>
    </location>
</feature>
<dbReference type="InterPro" id="IPR021182">
    <property type="entry name" value="SOK_magnoliopsida"/>
</dbReference>
<comment type="similarity">
    <text evidence="7">Belongs to the SOSEKI family.</text>
</comment>
<dbReference type="InterPro" id="IPR010369">
    <property type="entry name" value="SOK"/>
</dbReference>
<dbReference type="GO" id="GO:2000067">
    <property type="term" value="P:regulation of root morphogenesis"/>
    <property type="evidence" value="ECO:0007669"/>
    <property type="project" value="UniProtKB-ARBA"/>
</dbReference>
<accession>A0A565CDC7</accession>
<organism evidence="11 12">
    <name type="scientific">Arabis nemorensis</name>
    <dbReference type="NCBI Taxonomy" id="586526"/>
    <lineage>
        <taxon>Eukaryota</taxon>
        <taxon>Viridiplantae</taxon>
        <taxon>Streptophyta</taxon>
        <taxon>Embryophyta</taxon>
        <taxon>Tracheophyta</taxon>
        <taxon>Spermatophyta</taxon>
        <taxon>Magnoliopsida</taxon>
        <taxon>eudicotyledons</taxon>
        <taxon>Gunneridae</taxon>
        <taxon>Pentapetalae</taxon>
        <taxon>rosids</taxon>
        <taxon>malvids</taxon>
        <taxon>Brassicales</taxon>
        <taxon>Brassicaceae</taxon>
        <taxon>Arabideae</taxon>
        <taxon>Arabis</taxon>
    </lineage>
</organism>
<feature type="compositionally biased region" description="Basic and acidic residues" evidence="9">
    <location>
        <begin position="344"/>
        <end position="353"/>
    </location>
</feature>
<dbReference type="OrthoDB" id="1280899at2759"/>
<dbReference type="InterPro" id="IPR048351">
    <property type="entry name" value="SOK_DIX"/>
</dbReference>
<feature type="region of interest" description="Disordered" evidence="9">
    <location>
        <begin position="157"/>
        <end position="216"/>
    </location>
</feature>
<dbReference type="EMBL" id="CABITT030000007">
    <property type="protein sequence ID" value="VVB11609.1"/>
    <property type="molecule type" value="Genomic_DNA"/>
</dbReference>
<evidence type="ECO:0000313" key="11">
    <source>
        <dbReference type="EMBL" id="VVB11609.1"/>
    </source>
</evidence>
<evidence type="ECO:0000256" key="7">
    <source>
        <dbReference type="ARBA" id="ARBA00024211"/>
    </source>
</evidence>
<dbReference type="GO" id="GO:0090708">
    <property type="term" value="P:specification of plant organ axis polarity"/>
    <property type="evidence" value="ECO:0007669"/>
    <property type="project" value="UniProtKB-ARBA"/>
</dbReference>
<dbReference type="GO" id="GO:0051302">
    <property type="term" value="P:regulation of cell division"/>
    <property type="evidence" value="ECO:0007669"/>
    <property type="project" value="UniProtKB-ARBA"/>
</dbReference>
<keyword evidence="2" id="KW-0217">Developmental protein</keyword>
<protein>
    <recommendedName>
        <fullName evidence="10">SOSEKI DIX-like domain-containing protein</fullName>
    </recommendedName>
</protein>
<comment type="subunit">
    <text evidence="8">Homodimer. Forms long polymer filaments with other SOKs proteins polymers (e.g. SOK1, SOK2, SOK3 and SOK4) crucial for polar localization and biological activity. Binds to ANGUSTIFOLIA (AN).</text>
</comment>
<dbReference type="Proteomes" id="UP000489600">
    <property type="component" value="Unassembled WGS sequence"/>
</dbReference>
<evidence type="ECO:0000313" key="12">
    <source>
        <dbReference type="Proteomes" id="UP000489600"/>
    </source>
</evidence>
<evidence type="ECO:0000256" key="9">
    <source>
        <dbReference type="SAM" id="MobiDB-lite"/>
    </source>
</evidence>
<comment type="subcellular location">
    <subcellularLocation>
        <location evidence="1">Cell membrane</location>
        <topology evidence="1">Peripheral membrane protein</topology>
        <orientation evidence="1">Cytoplasmic side</orientation>
    </subcellularLocation>
</comment>
<keyword evidence="5" id="KW-0472">Membrane</keyword>
<gene>
    <name evidence="11" type="ORF">ANE_LOCUS22053</name>
</gene>
<dbReference type="GO" id="GO:0051301">
    <property type="term" value="P:cell division"/>
    <property type="evidence" value="ECO:0007669"/>
    <property type="project" value="UniProtKB-KW"/>
</dbReference>
<evidence type="ECO:0000256" key="5">
    <source>
        <dbReference type="ARBA" id="ARBA00023136"/>
    </source>
</evidence>
<dbReference type="PIRSF" id="PIRSF031043">
    <property type="entry name" value="UCP031043"/>
    <property type="match status" value="1"/>
</dbReference>
<comment type="caution">
    <text evidence="11">The sequence shown here is derived from an EMBL/GenBank/DDBJ whole genome shotgun (WGS) entry which is preliminary data.</text>
</comment>
<feature type="compositionally biased region" description="Basic and acidic residues" evidence="9">
    <location>
        <begin position="171"/>
        <end position="200"/>
    </location>
</feature>
<dbReference type="PANTHER" id="PTHR31083">
    <property type="entry name" value="UPSTREAM OF FLC PROTEIN (DUF966)"/>
    <property type="match status" value="1"/>
</dbReference>
<dbReference type="GO" id="GO:0051258">
    <property type="term" value="P:protein polymerization"/>
    <property type="evidence" value="ECO:0007669"/>
    <property type="project" value="UniProtKB-ARBA"/>
</dbReference>
<keyword evidence="6" id="KW-0131">Cell cycle</keyword>
<reference evidence="11" key="1">
    <citation type="submission" date="2019-07" db="EMBL/GenBank/DDBJ databases">
        <authorList>
            <person name="Dittberner H."/>
        </authorList>
    </citation>
    <scope>NUCLEOTIDE SEQUENCE [LARGE SCALE GENOMIC DNA]</scope>
</reference>
<evidence type="ECO:0000256" key="4">
    <source>
        <dbReference type="ARBA" id="ARBA00022618"/>
    </source>
</evidence>
<evidence type="ECO:0000256" key="8">
    <source>
        <dbReference type="ARBA" id="ARBA00046534"/>
    </source>
</evidence>
<dbReference type="PANTHER" id="PTHR31083:SF4">
    <property type="entry name" value="PROTEIN SOSEKI 4-RELATED"/>
    <property type="match status" value="1"/>
</dbReference>
<keyword evidence="3" id="KW-1003">Cell membrane</keyword>
<sequence>MALIRSREARTTQENQLDSKRSGERKVPVVYYLCRKNGQLDHPHFIEVSLSSSHHGLYLRDVINRLNDLRGKGMACLYSWSTKRSYKNGFVWHDLSEDDLIFPVHGQEYVLKGSEILYLDSNSGKESDFPTVVTRRRNQSWSSIDYKVYRVSESTAESTRELAADASTQTDDLRRKKKPTTEKEEKPPVNEITELSREEMISPPPQDSDSSPETLETLMNSDGRLILIPEDQESNRTVESLSSGKMRASAVLMHLISCGAMSFKKCGPTIMNGRSECTVRRGTGNYRLERAEKELRSFGRVKLEEKEYFSGSLIDESKKERVPALKRSSSYNTRRSSRMGLKPEISKVCDDGR</sequence>
<keyword evidence="12" id="KW-1185">Reference proteome</keyword>
<evidence type="ECO:0000256" key="1">
    <source>
        <dbReference type="ARBA" id="ARBA00004413"/>
    </source>
</evidence>
<keyword evidence="4" id="KW-0132">Cell division</keyword>
<proteinExistence type="inferred from homology"/>
<dbReference type="GO" id="GO:0005886">
    <property type="term" value="C:plasma membrane"/>
    <property type="evidence" value="ECO:0007669"/>
    <property type="project" value="UniProtKB-SubCell"/>
</dbReference>
<evidence type="ECO:0000256" key="6">
    <source>
        <dbReference type="ARBA" id="ARBA00023306"/>
    </source>
</evidence>
<evidence type="ECO:0000256" key="3">
    <source>
        <dbReference type="ARBA" id="ARBA00022475"/>
    </source>
</evidence>
<feature type="region of interest" description="Disordered" evidence="9">
    <location>
        <begin position="319"/>
        <end position="353"/>
    </location>
</feature>
<evidence type="ECO:0000256" key="2">
    <source>
        <dbReference type="ARBA" id="ARBA00022473"/>
    </source>
</evidence>
<dbReference type="Pfam" id="PF06136">
    <property type="entry name" value="SOK"/>
    <property type="match status" value="1"/>
</dbReference>